<keyword evidence="3" id="KW-1185">Reference proteome</keyword>
<reference evidence="2 3" key="1">
    <citation type="submission" date="2015-03" db="EMBL/GenBank/DDBJ databases">
        <title>Genome sequence of Pseudoalteromonas aurantia.</title>
        <authorList>
            <person name="Xie B.-B."/>
            <person name="Rong J.-C."/>
            <person name="Qin Q.-L."/>
            <person name="Zhang Y.-Z."/>
        </authorList>
    </citation>
    <scope>NUCLEOTIDE SEQUENCE [LARGE SCALE GENOMIC DNA]</scope>
    <source>
        <strain evidence="2 3">208</strain>
    </source>
</reference>
<dbReference type="EMBL" id="AQGV01000015">
    <property type="protein sequence ID" value="MBE0370164.1"/>
    <property type="molecule type" value="Genomic_DNA"/>
</dbReference>
<evidence type="ECO:0000256" key="1">
    <source>
        <dbReference type="ARBA" id="ARBA00023172"/>
    </source>
</evidence>
<evidence type="ECO:0000313" key="3">
    <source>
        <dbReference type="Proteomes" id="UP000615755"/>
    </source>
</evidence>
<dbReference type="Proteomes" id="UP000615755">
    <property type="component" value="Unassembled WGS sequence"/>
</dbReference>
<organism evidence="2 3">
    <name type="scientific">Pseudoalteromonas aurantia 208</name>
    <dbReference type="NCBI Taxonomy" id="1314867"/>
    <lineage>
        <taxon>Bacteria</taxon>
        <taxon>Pseudomonadati</taxon>
        <taxon>Pseudomonadota</taxon>
        <taxon>Gammaproteobacteria</taxon>
        <taxon>Alteromonadales</taxon>
        <taxon>Pseudoalteromonadaceae</taxon>
        <taxon>Pseudoalteromonas</taxon>
    </lineage>
</organism>
<sequence>MKAAIVHWLRQTGATHDAQLRPLKHLSEDLGHAKIATTYQIYVQTNIKDRVKSGTKRKL</sequence>
<gene>
    <name evidence="2" type="ORF">PAUR_b0133</name>
</gene>
<dbReference type="InterPro" id="IPR011010">
    <property type="entry name" value="DNA_brk_join_enz"/>
</dbReference>
<dbReference type="InterPro" id="IPR013762">
    <property type="entry name" value="Integrase-like_cat_sf"/>
</dbReference>
<proteinExistence type="predicted"/>
<accession>A0ABR9EGV1</accession>
<dbReference type="SUPFAM" id="SSF56349">
    <property type="entry name" value="DNA breaking-rejoining enzymes"/>
    <property type="match status" value="1"/>
</dbReference>
<evidence type="ECO:0008006" key="4">
    <source>
        <dbReference type="Google" id="ProtNLM"/>
    </source>
</evidence>
<comment type="caution">
    <text evidence="2">The sequence shown here is derived from an EMBL/GenBank/DDBJ whole genome shotgun (WGS) entry which is preliminary data.</text>
</comment>
<dbReference type="Gene3D" id="1.10.443.10">
    <property type="entry name" value="Intergrase catalytic core"/>
    <property type="match status" value="1"/>
</dbReference>
<keyword evidence="1" id="KW-0233">DNA recombination</keyword>
<protein>
    <recommendedName>
        <fullName evidence="4">Tyr recombinase domain-containing protein</fullName>
    </recommendedName>
</protein>
<name>A0ABR9EGV1_9GAMM</name>
<evidence type="ECO:0000313" key="2">
    <source>
        <dbReference type="EMBL" id="MBE0370164.1"/>
    </source>
</evidence>